<proteinExistence type="predicted"/>
<dbReference type="AlphaFoldDB" id="A0A3N9XVI9"/>
<evidence type="ECO:0000313" key="3">
    <source>
        <dbReference type="Proteomes" id="UP000278981"/>
    </source>
</evidence>
<name>A0A3N9XVI9_9ACTN</name>
<comment type="caution">
    <text evidence="2">The sequence shown here is derived from an EMBL/GenBank/DDBJ whole genome shotgun (WGS) entry which is preliminary data.</text>
</comment>
<dbReference type="Pfam" id="PF12770">
    <property type="entry name" value="CHAT"/>
    <property type="match status" value="1"/>
</dbReference>
<dbReference type="InterPro" id="IPR019734">
    <property type="entry name" value="TPR_rpt"/>
</dbReference>
<accession>A0A3N9XVI9</accession>
<dbReference type="InterPro" id="IPR011990">
    <property type="entry name" value="TPR-like_helical_dom_sf"/>
</dbReference>
<dbReference type="InterPro" id="IPR024983">
    <property type="entry name" value="CHAT_dom"/>
</dbReference>
<dbReference type="Gene3D" id="1.25.40.10">
    <property type="entry name" value="Tetratricopeptide repeat domain"/>
    <property type="match status" value="1"/>
</dbReference>
<reference evidence="2 3" key="1">
    <citation type="submission" date="2018-04" db="EMBL/GenBank/DDBJ databases">
        <title>Micromonosporas from Atacama Desert.</title>
        <authorList>
            <person name="Carro L."/>
            <person name="Klenk H.-P."/>
            <person name="Goodfellow M."/>
        </authorList>
    </citation>
    <scope>NUCLEOTIDE SEQUENCE [LARGE SCALE GENOMIC DNA]</scope>
    <source>
        <strain evidence="2 3">LB19</strain>
    </source>
</reference>
<dbReference type="PANTHER" id="PTHR10098">
    <property type="entry name" value="RAPSYN-RELATED"/>
    <property type="match status" value="1"/>
</dbReference>
<sequence>MVIHKADRIKAGSAASSAAGRQELADLAARALALRQHQPREAIVLAEEVLVGCGRTGFAQERSVAERALGLAHKEMNDLVAAERHLRRAVAAGRRSGSPQILAMAQMSLGYVLAAAGRTAAAYHAVSAALPQLSGAEAGQALMQRGVVQHFRGRYAEAAVDYGAAIDVARREGDRLVEARARNNRAVLPIGDHVLSGEADLERAAELFGELGLDLAAADCRWNVGHLAARCGDLARALEIFADTERQYRRLDVPRPGLLLDRFELLAAVPLIGEAAAMAEFAVAELHRRGLDSDLAEALLARARAELLAGDPQRAAGSAAAAYRRFRRQHRPVWYAFARHIELRARFAQGTRTPAQLRALSDSAATLASAGLTGLALTAWHEAATVAFAVNRPSQARTLLALAARHRRGGLAAERAQGWHAQARLHRLDGDDRAAMSTLQRGLSVLDEYRVTLGTSELRARSSAHGQELAREGLELAIATGAPARVLAWAERWRASTLRIQPVSPSTDPELTAALARLRVAARDAEDVALAGGSQLAAMLRQQSALEANVRDLARRSQGAGTGDGTPVCVPDIAAITAQLGPAVLVELLSHGDRIWAVLVRDGRASLHDLCALPAVLKHQGRIRFALRRLVTLGASAGASAALEHSAGLVDADLFGPIRRRLGDLPLVIVPGQALYALPWAALPSCVGRPVTIAPSAATWLAATQRSAPGGRPVLVAGPRLPDALSEVAALAALWPEATALVGEQATVDTVTAALSGARLAHIATHGTFRADNPLFSTLELADGPLFAYELERLSTAPGCVIASACESGRAEATLGDELMGFVSALLASGTRTLVAALLPVPADRTVALMTELHRRLRAGTPAAPALAEAQQVLRATGDPVDLATAAAFVCLGAG</sequence>
<evidence type="ECO:0000313" key="2">
    <source>
        <dbReference type="EMBL" id="RQX17101.1"/>
    </source>
</evidence>
<evidence type="ECO:0000259" key="1">
    <source>
        <dbReference type="Pfam" id="PF12770"/>
    </source>
</evidence>
<feature type="domain" description="CHAT" evidence="1">
    <location>
        <begin position="655"/>
        <end position="893"/>
    </location>
</feature>
<dbReference type="SUPFAM" id="SSF48452">
    <property type="entry name" value="TPR-like"/>
    <property type="match status" value="2"/>
</dbReference>
<dbReference type="SMART" id="SM00028">
    <property type="entry name" value="TPR"/>
    <property type="match status" value="4"/>
</dbReference>
<dbReference type="Proteomes" id="UP000278981">
    <property type="component" value="Unassembled WGS sequence"/>
</dbReference>
<dbReference type="EMBL" id="QDGB01000230">
    <property type="protein sequence ID" value="RQX17101.1"/>
    <property type="molecule type" value="Genomic_DNA"/>
</dbReference>
<protein>
    <submittedName>
        <fullName evidence="2">CHAT domain-containing protein</fullName>
    </submittedName>
</protein>
<organism evidence="2 3">
    <name type="scientific">Micromonospora ureilytica</name>
    <dbReference type="NCBI Taxonomy" id="709868"/>
    <lineage>
        <taxon>Bacteria</taxon>
        <taxon>Bacillati</taxon>
        <taxon>Actinomycetota</taxon>
        <taxon>Actinomycetes</taxon>
        <taxon>Micromonosporales</taxon>
        <taxon>Micromonosporaceae</taxon>
        <taxon>Micromonospora</taxon>
    </lineage>
</organism>
<gene>
    <name evidence="2" type="ORF">DDE19_12185</name>
</gene>